<name>A0ABR0B863_9CRUS</name>
<reference evidence="2 3" key="1">
    <citation type="journal article" date="2023" name="Nucleic Acids Res.">
        <title>The hologenome of Daphnia magna reveals possible DNA methylation and microbiome-mediated evolution of the host genome.</title>
        <authorList>
            <person name="Chaturvedi A."/>
            <person name="Li X."/>
            <person name="Dhandapani V."/>
            <person name="Marshall H."/>
            <person name="Kissane S."/>
            <person name="Cuenca-Cambronero M."/>
            <person name="Asole G."/>
            <person name="Calvet F."/>
            <person name="Ruiz-Romero M."/>
            <person name="Marangio P."/>
            <person name="Guigo R."/>
            <person name="Rago D."/>
            <person name="Mirbahai L."/>
            <person name="Eastwood N."/>
            <person name="Colbourne J.K."/>
            <person name="Zhou J."/>
            <person name="Mallon E."/>
            <person name="Orsini L."/>
        </authorList>
    </citation>
    <scope>NUCLEOTIDE SEQUENCE [LARGE SCALE GENOMIC DNA]</scope>
    <source>
        <strain evidence="2">LRV0_1</strain>
    </source>
</reference>
<keyword evidence="1" id="KW-1133">Transmembrane helix</keyword>
<protein>
    <submittedName>
        <fullName evidence="2">Uncharacterized protein</fullName>
    </submittedName>
</protein>
<accession>A0ABR0B863</accession>
<comment type="caution">
    <text evidence="2">The sequence shown here is derived from an EMBL/GenBank/DDBJ whole genome shotgun (WGS) entry which is preliminary data.</text>
</comment>
<dbReference type="Proteomes" id="UP001234178">
    <property type="component" value="Unassembled WGS sequence"/>
</dbReference>
<proteinExistence type="predicted"/>
<keyword evidence="1" id="KW-0472">Membrane</keyword>
<evidence type="ECO:0000313" key="3">
    <source>
        <dbReference type="Proteomes" id="UP001234178"/>
    </source>
</evidence>
<feature type="transmembrane region" description="Helical" evidence="1">
    <location>
        <begin position="27"/>
        <end position="47"/>
    </location>
</feature>
<evidence type="ECO:0000313" key="2">
    <source>
        <dbReference type="EMBL" id="KAK4037884.1"/>
    </source>
</evidence>
<keyword evidence="1" id="KW-0812">Transmembrane</keyword>
<dbReference type="EMBL" id="JAOYFB010000040">
    <property type="protein sequence ID" value="KAK4037884.1"/>
    <property type="molecule type" value="Genomic_DNA"/>
</dbReference>
<keyword evidence="3" id="KW-1185">Reference proteome</keyword>
<sequence>MKKVEILENHCKFKKKLLQHSRAESQGYSITIIKYNVLIYSLIYHLLHVKN</sequence>
<evidence type="ECO:0000256" key="1">
    <source>
        <dbReference type="SAM" id="Phobius"/>
    </source>
</evidence>
<gene>
    <name evidence="2" type="ORF">OUZ56_029910</name>
</gene>
<organism evidence="2 3">
    <name type="scientific">Daphnia magna</name>
    <dbReference type="NCBI Taxonomy" id="35525"/>
    <lineage>
        <taxon>Eukaryota</taxon>
        <taxon>Metazoa</taxon>
        <taxon>Ecdysozoa</taxon>
        <taxon>Arthropoda</taxon>
        <taxon>Crustacea</taxon>
        <taxon>Branchiopoda</taxon>
        <taxon>Diplostraca</taxon>
        <taxon>Cladocera</taxon>
        <taxon>Anomopoda</taxon>
        <taxon>Daphniidae</taxon>
        <taxon>Daphnia</taxon>
    </lineage>
</organism>